<gene>
    <name evidence="2" type="ORF">SEVIR_4G027200v2</name>
</gene>
<sequence length="285" mass="31687">MLASSPPAPAAVTLNPDHEKTRRWRRKIVSRKMFPTESAGGKGLEEDEALDFTSTKVIALQGSNIAWVDLRSAVLLCDVLDKDPVAYYIPLPKPLNDRNKAYLESPSDPCFYRDAIGRQNSIKFVEMEYRFGADSALAGWKAVTYSWAIGSKNWCTDSMDDIEDVLKCSGGMLSSLRMNRSRGVELENIAPLCYPTLCDHDNILYLISKPNRRVPKGSVVVVDASKKTLKAVIPMSDERGIRYALTFVHCTFSKCFNDVGGENLLNAVDKVCYVVLDSGETFDVI</sequence>
<protein>
    <recommendedName>
        <fullName evidence="1">DUF1618 domain-containing protein</fullName>
    </recommendedName>
</protein>
<evidence type="ECO:0000313" key="3">
    <source>
        <dbReference type="Proteomes" id="UP000298652"/>
    </source>
</evidence>
<evidence type="ECO:0000313" key="2">
    <source>
        <dbReference type="EMBL" id="TKW19547.1"/>
    </source>
</evidence>
<reference evidence="2" key="1">
    <citation type="submission" date="2019-03" db="EMBL/GenBank/DDBJ databases">
        <title>WGS assembly of Setaria viridis.</title>
        <authorList>
            <person name="Huang P."/>
            <person name="Jenkins J."/>
            <person name="Grimwood J."/>
            <person name="Barry K."/>
            <person name="Healey A."/>
            <person name="Mamidi S."/>
            <person name="Sreedasyam A."/>
            <person name="Shu S."/>
            <person name="Feldman M."/>
            <person name="Wu J."/>
            <person name="Yu Y."/>
            <person name="Chen C."/>
            <person name="Johnson J."/>
            <person name="Rokhsar D."/>
            <person name="Baxter I."/>
            <person name="Schmutz J."/>
            <person name="Brutnell T."/>
            <person name="Kellogg E."/>
        </authorList>
    </citation>
    <scope>NUCLEOTIDE SEQUENCE [LARGE SCALE GENOMIC DNA]</scope>
</reference>
<dbReference type="Proteomes" id="UP000298652">
    <property type="component" value="Chromosome 4"/>
</dbReference>
<dbReference type="AlphaFoldDB" id="A0A4U6V6R4"/>
<proteinExistence type="predicted"/>
<dbReference type="Pfam" id="PF07762">
    <property type="entry name" value="DUF1618"/>
    <property type="match status" value="1"/>
</dbReference>
<evidence type="ECO:0000259" key="1">
    <source>
        <dbReference type="Pfam" id="PF07762"/>
    </source>
</evidence>
<dbReference type="PANTHER" id="PTHR33074">
    <property type="entry name" value="EXPRESSED PROTEIN-RELATED"/>
    <property type="match status" value="1"/>
</dbReference>
<name>A0A4U6V6R4_SETVI</name>
<dbReference type="InterPro" id="IPR011676">
    <property type="entry name" value="DUF1618"/>
</dbReference>
<feature type="domain" description="DUF1618" evidence="1">
    <location>
        <begin position="67"/>
        <end position="205"/>
    </location>
</feature>
<organism evidence="2 3">
    <name type="scientific">Setaria viridis</name>
    <name type="common">Green bristlegrass</name>
    <name type="synonym">Setaria italica subsp. viridis</name>
    <dbReference type="NCBI Taxonomy" id="4556"/>
    <lineage>
        <taxon>Eukaryota</taxon>
        <taxon>Viridiplantae</taxon>
        <taxon>Streptophyta</taxon>
        <taxon>Embryophyta</taxon>
        <taxon>Tracheophyta</taxon>
        <taxon>Spermatophyta</taxon>
        <taxon>Magnoliopsida</taxon>
        <taxon>Liliopsida</taxon>
        <taxon>Poales</taxon>
        <taxon>Poaceae</taxon>
        <taxon>PACMAD clade</taxon>
        <taxon>Panicoideae</taxon>
        <taxon>Panicodae</taxon>
        <taxon>Paniceae</taxon>
        <taxon>Cenchrinae</taxon>
        <taxon>Setaria</taxon>
    </lineage>
</organism>
<dbReference type="EMBL" id="CM016555">
    <property type="protein sequence ID" value="TKW19547.1"/>
    <property type="molecule type" value="Genomic_DNA"/>
</dbReference>
<dbReference type="Gramene" id="TKW19547">
    <property type="protein sequence ID" value="TKW19547"/>
    <property type="gene ID" value="SEVIR_4G027200v2"/>
</dbReference>
<accession>A0A4U6V6R4</accession>
<keyword evidence="3" id="KW-1185">Reference proteome</keyword>